<dbReference type="Proteomes" id="UP000215377">
    <property type="component" value="Unassembled WGS sequence"/>
</dbReference>
<dbReference type="AlphaFoldDB" id="A0A225NG58"/>
<keyword evidence="1" id="KW-0378">Hydrolase</keyword>
<keyword evidence="4" id="KW-1185">Reference proteome</keyword>
<dbReference type="InterPro" id="IPR000868">
    <property type="entry name" value="Isochorismatase-like_dom"/>
</dbReference>
<protein>
    <submittedName>
        <fullName evidence="3">Isochorismatase</fullName>
    </submittedName>
</protein>
<dbReference type="PANTHER" id="PTHR43540">
    <property type="entry name" value="PEROXYUREIDOACRYLATE/UREIDOACRYLATE AMIDOHYDROLASE-RELATED"/>
    <property type="match status" value="1"/>
</dbReference>
<dbReference type="InterPro" id="IPR050272">
    <property type="entry name" value="Isochorismatase-like_hydrls"/>
</dbReference>
<dbReference type="Pfam" id="PF00857">
    <property type="entry name" value="Isochorismatase"/>
    <property type="match status" value="1"/>
</dbReference>
<organism evidence="3 4">
    <name type="scientific">Marinibacterium profundimaris</name>
    <dbReference type="NCBI Taxonomy" id="1679460"/>
    <lineage>
        <taxon>Bacteria</taxon>
        <taxon>Pseudomonadati</taxon>
        <taxon>Pseudomonadota</taxon>
        <taxon>Alphaproteobacteria</taxon>
        <taxon>Rhodobacterales</taxon>
        <taxon>Paracoccaceae</taxon>
        <taxon>Marinibacterium</taxon>
    </lineage>
</organism>
<reference evidence="3 4" key="1">
    <citation type="submission" date="2013-04" db="EMBL/GenBank/DDBJ databases">
        <title>Oceanicola sp. 22II1-22F33 Genome Sequencing.</title>
        <authorList>
            <person name="Lai Q."/>
            <person name="Li G."/>
            <person name="Shao Z."/>
        </authorList>
    </citation>
    <scope>NUCLEOTIDE SEQUENCE [LARGE SCALE GENOMIC DNA]</scope>
    <source>
        <strain evidence="3 4">22II1-22F33</strain>
    </source>
</reference>
<dbReference type="InterPro" id="IPR036380">
    <property type="entry name" value="Isochorismatase-like_sf"/>
</dbReference>
<feature type="domain" description="Isochorismatase-like" evidence="2">
    <location>
        <begin position="32"/>
        <end position="219"/>
    </location>
</feature>
<sequence length="235" mass="25817">MHKVEIPQFIRDRALLSHGRETLFETLDMSKTAHVIVDLQNGFVAEGAPIEVPVAREIIPNVNAISAAVREAGGINAFLRYTHDPEERLSWDVFFRNYLSPERFEDQKAAFTRGAEMHALYPELDVAEEDLIFDKTRFSGMIPGTCEMDAALKARGIETMIITGTLTNCCCESTARDAMQMGYNVIFVTDGNATLSDLEHNATLLSMNAIFADLKTAEEVVAIARAAGSVATAAE</sequence>
<proteinExistence type="predicted"/>
<dbReference type="GO" id="GO:0016787">
    <property type="term" value="F:hydrolase activity"/>
    <property type="evidence" value="ECO:0007669"/>
    <property type="project" value="UniProtKB-KW"/>
</dbReference>
<dbReference type="SUPFAM" id="SSF52499">
    <property type="entry name" value="Isochorismatase-like hydrolases"/>
    <property type="match status" value="1"/>
</dbReference>
<dbReference type="CDD" id="cd00431">
    <property type="entry name" value="cysteine_hydrolases"/>
    <property type="match status" value="1"/>
</dbReference>
<dbReference type="PANTHER" id="PTHR43540:SF6">
    <property type="entry name" value="ISOCHORISMATASE-LIKE DOMAIN-CONTAINING PROTEIN"/>
    <property type="match status" value="1"/>
</dbReference>
<dbReference type="EMBL" id="AQQR01000010">
    <property type="protein sequence ID" value="OWU71002.1"/>
    <property type="molecule type" value="Genomic_DNA"/>
</dbReference>
<name>A0A225NG58_9RHOB</name>
<evidence type="ECO:0000256" key="1">
    <source>
        <dbReference type="ARBA" id="ARBA00022801"/>
    </source>
</evidence>
<evidence type="ECO:0000313" key="4">
    <source>
        <dbReference type="Proteomes" id="UP000215377"/>
    </source>
</evidence>
<dbReference type="Gene3D" id="3.40.50.850">
    <property type="entry name" value="Isochorismatase-like"/>
    <property type="match status" value="1"/>
</dbReference>
<comment type="caution">
    <text evidence="3">The sequence shown here is derived from an EMBL/GenBank/DDBJ whole genome shotgun (WGS) entry which is preliminary data.</text>
</comment>
<gene>
    <name evidence="3" type="ORF">ATO3_19390</name>
</gene>
<dbReference type="OrthoDB" id="8477867at2"/>
<dbReference type="RefSeq" id="WP_088651555.1">
    <property type="nucleotide sequence ID" value="NZ_AQQR01000010.1"/>
</dbReference>
<evidence type="ECO:0000259" key="2">
    <source>
        <dbReference type="Pfam" id="PF00857"/>
    </source>
</evidence>
<accession>A0A225NG58</accession>
<evidence type="ECO:0000313" key="3">
    <source>
        <dbReference type="EMBL" id="OWU71002.1"/>
    </source>
</evidence>